<proteinExistence type="predicted"/>
<dbReference type="EMBL" id="CP027433">
    <property type="protein sequence ID" value="AVL99561.1"/>
    <property type="molecule type" value="Genomic_DNA"/>
</dbReference>
<dbReference type="GO" id="GO:0003677">
    <property type="term" value="F:DNA binding"/>
    <property type="evidence" value="ECO:0007669"/>
    <property type="project" value="UniProtKB-KW"/>
</dbReference>
<feature type="region of interest" description="Disordered" evidence="1">
    <location>
        <begin position="355"/>
        <end position="374"/>
    </location>
</feature>
<dbReference type="PANTHER" id="PTHR34075">
    <property type="entry name" value="BLR3430 PROTEIN"/>
    <property type="match status" value="1"/>
</dbReference>
<feature type="region of interest" description="Disordered" evidence="1">
    <location>
        <begin position="1"/>
        <end position="20"/>
    </location>
</feature>
<keyword evidence="3" id="KW-0238">DNA-binding</keyword>
<dbReference type="SUPFAM" id="SSF50249">
    <property type="entry name" value="Nucleic acid-binding proteins"/>
    <property type="match status" value="2"/>
</dbReference>
<reference evidence="3 4" key="1">
    <citation type="submission" date="2018-03" db="EMBL/GenBank/DDBJ databases">
        <title>Characteristics and genome of n-alkane degrading marine bacteria Gordonia iterans isolated from crude oil contaminated in Tae-an, South Korea.</title>
        <authorList>
            <person name="Lee S.-S."/>
            <person name="Kim H."/>
        </authorList>
    </citation>
    <scope>NUCLEOTIDE SEQUENCE [LARGE SCALE GENOMIC DNA]</scope>
    <source>
        <strain evidence="3 4">Co17</strain>
    </source>
</reference>
<dbReference type="OrthoDB" id="5124195at2"/>
<sequence>MTTSAAPGPVRPSPEVEVPAPETEILEADLAISFDYTRSLGPVLSPFALALREGRILGGRTSDGRVLVPPSEFDPRTGRPTHELVEVGATGIVTSWSWQPKPLAGQPLSKPFAWALIQLDGADSAVLHAVDVDDPAAMSTGMRVQAAWREARTGRIDDIACFVPFDGAQGADVAAQGADVAAQGADVGAQGAGGAGSRLRSTSEQDSAAEGDSTADERVVIETPVALEIRHAATEEESWYLDGLKHGKLYGGRVTTGEVYFPPRQASPADGSRTTERVELPDTGIVTTFCIVNVPFLGQQITPPYVAAYVLLDGADIPFLHLILDCPADEVRMGMRVKAVWRPEDEWDHTLKNISHFAPTGEPDAPREAYRDHL</sequence>
<dbReference type="RefSeq" id="WP_105941296.1">
    <property type="nucleotide sequence ID" value="NZ_CP027433.1"/>
</dbReference>
<evidence type="ECO:0000256" key="1">
    <source>
        <dbReference type="SAM" id="MobiDB-lite"/>
    </source>
</evidence>
<dbReference type="InterPro" id="IPR012340">
    <property type="entry name" value="NA-bd_OB-fold"/>
</dbReference>
<evidence type="ECO:0000313" key="3">
    <source>
        <dbReference type="EMBL" id="AVL99561.1"/>
    </source>
</evidence>
<feature type="domain" description="ChsH2 C-terminal OB-fold" evidence="2">
    <location>
        <begin position="278"/>
        <end position="342"/>
    </location>
</feature>
<organism evidence="3 4">
    <name type="scientific">Gordonia iterans</name>
    <dbReference type="NCBI Taxonomy" id="1004901"/>
    <lineage>
        <taxon>Bacteria</taxon>
        <taxon>Bacillati</taxon>
        <taxon>Actinomycetota</taxon>
        <taxon>Actinomycetes</taxon>
        <taxon>Mycobacteriales</taxon>
        <taxon>Gordoniaceae</taxon>
        <taxon>Gordonia</taxon>
    </lineage>
</organism>
<feature type="compositionally biased region" description="Basic and acidic residues" evidence="1">
    <location>
        <begin position="364"/>
        <end position="374"/>
    </location>
</feature>
<dbReference type="Proteomes" id="UP000239814">
    <property type="component" value="Chromosome"/>
</dbReference>
<gene>
    <name evidence="3" type="ORF">C6V83_03965</name>
</gene>
<dbReference type="Gene3D" id="6.10.30.10">
    <property type="match status" value="2"/>
</dbReference>
<dbReference type="KEGG" id="git:C6V83_03965"/>
<feature type="region of interest" description="Disordered" evidence="1">
    <location>
        <begin position="187"/>
        <end position="216"/>
    </location>
</feature>
<dbReference type="AlphaFoldDB" id="A0A2S0KCY3"/>
<protein>
    <submittedName>
        <fullName evidence="3">DNA-binding protein</fullName>
    </submittedName>
</protein>
<dbReference type="Pfam" id="PF01796">
    <property type="entry name" value="OB_ChsH2_C"/>
    <property type="match status" value="2"/>
</dbReference>
<accession>A0A2S0KCY3</accession>
<name>A0A2S0KCY3_9ACTN</name>
<evidence type="ECO:0000259" key="2">
    <source>
        <dbReference type="Pfam" id="PF01796"/>
    </source>
</evidence>
<keyword evidence="4" id="KW-1185">Reference proteome</keyword>
<feature type="domain" description="ChsH2 C-terminal OB-fold" evidence="2">
    <location>
        <begin position="85"/>
        <end position="149"/>
    </location>
</feature>
<evidence type="ECO:0000313" key="4">
    <source>
        <dbReference type="Proteomes" id="UP000239814"/>
    </source>
</evidence>
<dbReference type="InterPro" id="IPR052513">
    <property type="entry name" value="Thioester_dehydratase-like"/>
</dbReference>
<dbReference type="InterPro" id="IPR002878">
    <property type="entry name" value="ChsH2_C"/>
</dbReference>
<dbReference type="PANTHER" id="PTHR34075:SF5">
    <property type="entry name" value="BLR3430 PROTEIN"/>
    <property type="match status" value="1"/>
</dbReference>